<feature type="compositionally biased region" description="Low complexity" evidence="1">
    <location>
        <begin position="173"/>
        <end position="183"/>
    </location>
</feature>
<dbReference type="NCBIfam" id="TIGR03086">
    <property type="entry name" value="TIGR03086 family metal-binding protein"/>
    <property type="match status" value="1"/>
</dbReference>
<dbReference type="InterPro" id="IPR017520">
    <property type="entry name" value="CHP03086"/>
</dbReference>
<comment type="caution">
    <text evidence="3">The sequence shown here is derived from an EMBL/GenBank/DDBJ whole genome shotgun (WGS) entry which is preliminary data.</text>
</comment>
<dbReference type="Pfam" id="PF11716">
    <property type="entry name" value="MDMPI_N"/>
    <property type="match status" value="1"/>
</dbReference>
<dbReference type="InterPro" id="IPR017517">
    <property type="entry name" value="Maleyloyr_isom"/>
</dbReference>
<dbReference type="InterPro" id="IPR034660">
    <property type="entry name" value="DinB/YfiT-like"/>
</dbReference>
<feature type="domain" description="Mycothiol-dependent maleylpyruvate isomerase metal-binding" evidence="2">
    <location>
        <begin position="7"/>
        <end position="129"/>
    </location>
</feature>
<accession>A0ABP8X9T6</accession>
<dbReference type="Proteomes" id="UP001499974">
    <property type="component" value="Unassembled WGS sequence"/>
</dbReference>
<name>A0ABP8X9T6_9ACTN</name>
<feature type="region of interest" description="Disordered" evidence="1">
    <location>
        <begin position="154"/>
        <end position="196"/>
    </location>
</feature>
<dbReference type="Gene3D" id="1.20.120.450">
    <property type="entry name" value="dinb family like domain"/>
    <property type="match status" value="1"/>
</dbReference>
<reference evidence="4" key="1">
    <citation type="journal article" date="2019" name="Int. J. Syst. Evol. Microbiol.">
        <title>The Global Catalogue of Microorganisms (GCM) 10K type strain sequencing project: providing services to taxonomists for standard genome sequencing and annotation.</title>
        <authorList>
            <consortium name="The Broad Institute Genomics Platform"/>
            <consortium name="The Broad Institute Genome Sequencing Center for Infectious Disease"/>
            <person name="Wu L."/>
            <person name="Ma J."/>
        </authorList>
    </citation>
    <scope>NUCLEOTIDE SEQUENCE [LARGE SCALE GENOMIC DNA]</scope>
    <source>
        <strain evidence="4">JCM 18531</strain>
    </source>
</reference>
<dbReference type="NCBIfam" id="TIGR03083">
    <property type="entry name" value="maleylpyruvate isomerase family mycothiol-dependent enzyme"/>
    <property type="match status" value="1"/>
</dbReference>
<dbReference type="InterPro" id="IPR024344">
    <property type="entry name" value="MDMPI_metal-binding"/>
</dbReference>
<evidence type="ECO:0000313" key="4">
    <source>
        <dbReference type="Proteomes" id="UP001499974"/>
    </source>
</evidence>
<organism evidence="3 4">
    <name type="scientific">Nocardioides conyzicola</name>
    <dbReference type="NCBI Taxonomy" id="1651781"/>
    <lineage>
        <taxon>Bacteria</taxon>
        <taxon>Bacillati</taxon>
        <taxon>Actinomycetota</taxon>
        <taxon>Actinomycetes</taxon>
        <taxon>Propionibacteriales</taxon>
        <taxon>Nocardioidaceae</taxon>
        <taxon>Nocardioides</taxon>
    </lineage>
</organism>
<dbReference type="EMBL" id="BAABKM010000002">
    <property type="protein sequence ID" value="GAA4702705.1"/>
    <property type="molecule type" value="Genomic_DNA"/>
</dbReference>
<gene>
    <name evidence="3" type="ORF">GCM10023349_20030</name>
</gene>
<protein>
    <submittedName>
        <fullName evidence="3">TIGR03086 family metal-binding protein</fullName>
    </submittedName>
</protein>
<dbReference type="SUPFAM" id="SSF109854">
    <property type="entry name" value="DinB/YfiT-like putative metalloenzymes"/>
    <property type="match status" value="1"/>
</dbReference>
<evidence type="ECO:0000256" key="1">
    <source>
        <dbReference type="SAM" id="MobiDB-lite"/>
    </source>
</evidence>
<dbReference type="RefSeq" id="WP_345521111.1">
    <property type="nucleotide sequence ID" value="NZ_BAABKM010000002.1"/>
</dbReference>
<evidence type="ECO:0000259" key="2">
    <source>
        <dbReference type="Pfam" id="PF11716"/>
    </source>
</evidence>
<feature type="compositionally biased region" description="Pro residues" evidence="1">
    <location>
        <begin position="154"/>
        <end position="172"/>
    </location>
</feature>
<evidence type="ECO:0000313" key="3">
    <source>
        <dbReference type="EMBL" id="GAA4702705.1"/>
    </source>
</evidence>
<sequence>MDLIDFGAATRALAAVVADIRDDQLADPTPCPDYSVADLLDHVAGLTLAFTLSAHKEPLPDGGQPSVDGVQLPPAWREDIPAALDRLAAAWSEPSAYDGLTMAGPIEMPAEMVALVALDEVVVHGWDLARATGQPYAPDETAVLASLGFASGFEPPPEAGTGPFGPPVPVPADAPALDRLAGATGRDPGWAPRPAT</sequence>
<proteinExistence type="predicted"/>
<keyword evidence="4" id="KW-1185">Reference proteome</keyword>